<evidence type="ECO:0000313" key="1">
    <source>
        <dbReference type="EMBL" id="KRL89859.1"/>
    </source>
</evidence>
<comment type="caution">
    <text evidence="1">The sequence shown here is derived from an EMBL/GenBank/DDBJ whole genome shotgun (WGS) entry which is preliminary data.</text>
</comment>
<reference evidence="1 2" key="1">
    <citation type="journal article" date="2015" name="Genome Announc.">
        <title>Expanding the biotechnology potential of lactobacilli through comparative genomics of 213 strains and associated genera.</title>
        <authorList>
            <person name="Sun Z."/>
            <person name="Harris H.M."/>
            <person name="McCann A."/>
            <person name="Guo C."/>
            <person name="Argimon S."/>
            <person name="Zhang W."/>
            <person name="Yang X."/>
            <person name="Jeffery I.B."/>
            <person name="Cooney J.C."/>
            <person name="Kagawa T.F."/>
            <person name="Liu W."/>
            <person name="Song Y."/>
            <person name="Salvetti E."/>
            <person name="Wrobel A."/>
            <person name="Rasinkangas P."/>
            <person name="Parkhill J."/>
            <person name="Rea M.C."/>
            <person name="O'Sullivan O."/>
            <person name="Ritari J."/>
            <person name="Douillard F.P."/>
            <person name="Paul Ross R."/>
            <person name="Yang R."/>
            <person name="Briner A.E."/>
            <person name="Felis G.E."/>
            <person name="de Vos W.M."/>
            <person name="Barrangou R."/>
            <person name="Klaenhammer T.R."/>
            <person name="Caufield P.W."/>
            <person name="Cui Y."/>
            <person name="Zhang H."/>
            <person name="O'Toole P.W."/>
        </authorList>
    </citation>
    <scope>NUCLEOTIDE SEQUENCE [LARGE SCALE GENOMIC DNA]</scope>
    <source>
        <strain evidence="1 2">DSM 16043</strain>
    </source>
</reference>
<dbReference type="RefSeq" id="WP_057798834.1">
    <property type="nucleotide sequence ID" value="NZ_AZFM01000017.1"/>
</dbReference>
<evidence type="ECO:0000313" key="2">
    <source>
        <dbReference type="Proteomes" id="UP000051036"/>
    </source>
</evidence>
<evidence type="ECO:0008006" key="3">
    <source>
        <dbReference type="Google" id="ProtNLM"/>
    </source>
</evidence>
<accession>A0A0R1UFK6</accession>
<dbReference type="EMBL" id="AZFM01000017">
    <property type="protein sequence ID" value="KRL89859.1"/>
    <property type="molecule type" value="Genomic_DNA"/>
</dbReference>
<name>A0A0R1UFK6_9LACO</name>
<dbReference type="OrthoDB" id="2324415at2"/>
<protein>
    <recommendedName>
        <fullName evidence="3">Phage gp6-like head-tail connector protein</fullName>
    </recommendedName>
</protein>
<keyword evidence="2" id="KW-1185">Reference proteome</keyword>
<dbReference type="Proteomes" id="UP000051036">
    <property type="component" value="Unassembled WGS sequence"/>
</dbReference>
<dbReference type="AlphaFoldDB" id="A0A0R1UFK6"/>
<organism evidence="1 2">
    <name type="scientific">Lactobacillus kalixensis DSM 16043</name>
    <dbReference type="NCBI Taxonomy" id="1423763"/>
    <lineage>
        <taxon>Bacteria</taxon>
        <taxon>Bacillati</taxon>
        <taxon>Bacillota</taxon>
        <taxon>Bacilli</taxon>
        <taxon>Lactobacillales</taxon>
        <taxon>Lactobacillaceae</taxon>
        <taxon>Lactobacillus</taxon>
    </lineage>
</organism>
<dbReference type="InterPro" id="IPR053746">
    <property type="entry name" value="Viral_HT_Connector_Assembly"/>
</dbReference>
<gene>
    <name evidence="1" type="ORF">FC46_GL000507</name>
</gene>
<sequence>MDKEYIISKVKLLIPNSDEYPDYDEIIGFTVDKIMNDVANYCNISLDELPHELTTVVVNMTLQALKTNESLYGKDNSANIQSLNEGDTSVTFRPVSDVYMALQSLNPITDNYTNILNNFRRLPK</sequence>
<dbReference type="STRING" id="1423763.FC46_GL000507"/>
<dbReference type="Gene3D" id="1.10.246.150">
    <property type="match status" value="1"/>
</dbReference>
<proteinExistence type="predicted"/>
<dbReference type="PATRIC" id="fig|1423763.3.peg.511"/>